<dbReference type="PANTHER" id="PTHR34610">
    <property type="entry name" value="SSL7007 PROTEIN"/>
    <property type="match status" value="1"/>
</dbReference>
<dbReference type="EMBL" id="BDUF01000121">
    <property type="protein sequence ID" value="GAX92045.1"/>
    <property type="molecule type" value="Genomic_DNA"/>
</dbReference>
<feature type="domain" description="PIN" evidence="1">
    <location>
        <begin position="1"/>
        <end position="114"/>
    </location>
</feature>
<dbReference type="InterPro" id="IPR029060">
    <property type="entry name" value="PIN-like_dom_sf"/>
</dbReference>
<evidence type="ECO:0000313" key="2">
    <source>
        <dbReference type="EMBL" id="GAX92045.1"/>
    </source>
</evidence>
<dbReference type="NCBIfam" id="TIGR00305">
    <property type="entry name" value="putative toxin-antitoxin system toxin component, PIN family"/>
    <property type="match status" value="1"/>
</dbReference>
<name>A0A292YU71_9BACL</name>
<accession>A0A292YU71</accession>
<dbReference type="AlphaFoldDB" id="A0A292YU71"/>
<sequence length="137" mass="15833">MRVFVDSNVLISAIQTDKTLSLKLLLTLSEEHRLIICSHSITEVSKVLSMRFPNKMAEWDRLLSRLEFELAYTPSDLSAFKAPYIRDDKDIPILVSAVIAQPDILISGDQDFHTKEIREYFAVYTPAEFLRYFGYIK</sequence>
<organism evidence="2 3">
    <name type="scientific">Effusibacillus lacus</name>
    <dbReference type="NCBI Taxonomy" id="1348429"/>
    <lineage>
        <taxon>Bacteria</taxon>
        <taxon>Bacillati</taxon>
        <taxon>Bacillota</taxon>
        <taxon>Bacilli</taxon>
        <taxon>Bacillales</taxon>
        <taxon>Alicyclobacillaceae</taxon>
        <taxon>Effusibacillus</taxon>
    </lineage>
</organism>
<gene>
    <name evidence="2" type="ORF">EFBL_3736</name>
</gene>
<dbReference type="SMART" id="SM00670">
    <property type="entry name" value="PINc"/>
    <property type="match status" value="1"/>
</dbReference>
<evidence type="ECO:0000259" key="1">
    <source>
        <dbReference type="SMART" id="SM00670"/>
    </source>
</evidence>
<dbReference type="PANTHER" id="PTHR34610:SF4">
    <property type="entry name" value="SLL8027 PROTEIN"/>
    <property type="match status" value="1"/>
</dbReference>
<proteinExistence type="predicted"/>
<dbReference type="SUPFAM" id="SSF88723">
    <property type="entry name" value="PIN domain-like"/>
    <property type="match status" value="1"/>
</dbReference>
<reference evidence="3" key="1">
    <citation type="submission" date="2017-07" db="EMBL/GenBank/DDBJ databases">
        <title>Draft genome sequence of Effusibacillus lacus strain skLN1.</title>
        <authorList>
            <person name="Watanabe M."/>
            <person name="Kojima H."/>
            <person name="Fukui M."/>
        </authorList>
    </citation>
    <scope>NUCLEOTIDE SEQUENCE [LARGE SCALE GENOMIC DNA]</scope>
    <source>
        <strain evidence="3">skLN1</strain>
    </source>
</reference>
<protein>
    <submittedName>
        <fullName evidence="2">PIN domain nuclease</fullName>
    </submittedName>
</protein>
<dbReference type="Pfam" id="PF13470">
    <property type="entry name" value="PIN_3"/>
    <property type="match status" value="1"/>
</dbReference>
<dbReference type="InterPro" id="IPR002850">
    <property type="entry name" value="PIN_toxin-like"/>
</dbReference>
<evidence type="ECO:0000313" key="3">
    <source>
        <dbReference type="Proteomes" id="UP000217785"/>
    </source>
</evidence>
<dbReference type="Proteomes" id="UP000217785">
    <property type="component" value="Unassembled WGS sequence"/>
</dbReference>
<dbReference type="InterPro" id="IPR002716">
    <property type="entry name" value="PIN_dom"/>
</dbReference>
<keyword evidence="3" id="KW-1185">Reference proteome</keyword>
<comment type="caution">
    <text evidence="2">The sequence shown here is derived from an EMBL/GenBank/DDBJ whole genome shotgun (WGS) entry which is preliminary data.</text>
</comment>